<evidence type="ECO:0000256" key="19">
    <source>
        <dbReference type="SAM" id="MobiDB-lite"/>
    </source>
</evidence>
<keyword evidence="15 18" id="KW-0472">Membrane</keyword>
<keyword evidence="7 18" id="KW-0479">Metal-binding</keyword>
<dbReference type="SFLD" id="SFLDG00002">
    <property type="entry name" value="C1.7:_P-type_atpase_like"/>
    <property type="match status" value="1"/>
</dbReference>
<evidence type="ECO:0000256" key="4">
    <source>
        <dbReference type="ARBA" id="ARBA00022475"/>
    </source>
</evidence>
<dbReference type="InterPro" id="IPR008250">
    <property type="entry name" value="ATPase_P-typ_transduc_dom_A_sf"/>
</dbReference>
<feature type="compositionally biased region" description="Basic and acidic residues" evidence="19">
    <location>
        <begin position="170"/>
        <end position="195"/>
    </location>
</feature>
<dbReference type="NCBIfam" id="TIGR01511">
    <property type="entry name" value="ATPase-IB1_Cu"/>
    <property type="match status" value="1"/>
</dbReference>
<evidence type="ECO:0000256" key="16">
    <source>
        <dbReference type="ARBA" id="ARBA00039097"/>
    </source>
</evidence>
<evidence type="ECO:0000256" key="18">
    <source>
        <dbReference type="RuleBase" id="RU362081"/>
    </source>
</evidence>
<dbReference type="SFLD" id="SFLDF00027">
    <property type="entry name" value="p-type_atpase"/>
    <property type="match status" value="1"/>
</dbReference>
<accession>A0ABR7R2P4</accession>
<dbReference type="InterPro" id="IPR044492">
    <property type="entry name" value="P_typ_ATPase_HD_dom"/>
</dbReference>
<keyword evidence="5" id="KW-0597">Phosphoprotein</keyword>
<dbReference type="PANTHER" id="PTHR48085">
    <property type="entry name" value="CADMIUM/ZINC-TRANSPORTING ATPASE HMA2-RELATED"/>
    <property type="match status" value="1"/>
</dbReference>
<dbReference type="NCBIfam" id="TIGR01525">
    <property type="entry name" value="ATPase-IB_hvy"/>
    <property type="match status" value="1"/>
</dbReference>
<keyword evidence="22" id="KW-1185">Reference proteome</keyword>
<keyword evidence="12 18" id="KW-1133">Transmembrane helix</keyword>
<dbReference type="NCBIfam" id="TIGR01494">
    <property type="entry name" value="ATPase_P-type"/>
    <property type="match status" value="1"/>
</dbReference>
<dbReference type="InterPro" id="IPR006122">
    <property type="entry name" value="HMA_Cu_ion-bd"/>
</dbReference>
<dbReference type="InterPro" id="IPR059000">
    <property type="entry name" value="ATPase_P-type_domA"/>
</dbReference>
<dbReference type="InterPro" id="IPR023214">
    <property type="entry name" value="HAD_sf"/>
</dbReference>
<dbReference type="EC" id="7.2.2.12" evidence="16"/>
<evidence type="ECO:0000256" key="3">
    <source>
        <dbReference type="ARBA" id="ARBA00022448"/>
    </source>
</evidence>
<dbReference type="InterPro" id="IPR017969">
    <property type="entry name" value="Heavy-metal-associated_CS"/>
</dbReference>
<comment type="similarity">
    <text evidence="2 18">Belongs to the cation transport ATPase (P-type) (TC 3.A.3) family. Type IB subfamily.</text>
</comment>
<evidence type="ECO:0000256" key="9">
    <source>
        <dbReference type="ARBA" id="ARBA00022741"/>
    </source>
</evidence>
<dbReference type="CDD" id="cd00371">
    <property type="entry name" value="HMA"/>
    <property type="match status" value="2"/>
</dbReference>
<comment type="caution">
    <text evidence="21">The sequence shown here is derived from an EMBL/GenBank/DDBJ whole genome shotgun (WGS) entry which is preliminary data.</text>
</comment>
<feature type="transmembrane region" description="Helical" evidence="18">
    <location>
        <begin position="812"/>
        <end position="832"/>
    </location>
</feature>
<sequence length="863" mass="87899">MDGTRGGNIPGQPVTWRVQGMDCASCVAKVEKAVARLPGVTDIKVNLMAERLGATLSPDGATPEAVEKQIGALGYKATRLEAPAAAAPISWRVEGMDCASCVAKVEKAVNRLPGVSDVSVNLMAERLTLRLAPGTTDAAAVEKQIGALGYKVKALALQDAPGAPSAPAGGHEHDHCCDHDHDHHGHGHDDHDHDHGHARHGHIQATPAGPSAHAAGDHGHAHGAAFGHSHADHEDLADAAKPWYATGKARLVWLLGALVVGAYALSLVLPRNLTYPLFLIATLVALVPFGRRAFNLARAGSPFSIETLMVTAAAGAAVIGAAEEAAVVVLLFALGEMLENVAAGRARAGIKALATLMPRTALRLRADGSTEQVPSDRLSVGDLVLVRPGDRVPCDGTIEDGQSALDESPVTGESVPVSRGPGENVVAGSINADGALRVRVTRAATDNTIARIIRMVEEATASRAPTQRFIERFSTYWTPGAMVVSALVILLPPFLLGWDWWTSIYRGLAVLLIACPCALVISVPAALASGLSAGARRGLLIKGGAALEQIGAAKIVAFDKTGTLTAGHPKVTDVLPAPGTSAWDVLAYAAAVEQGSSHPLAKAVMAEAASRGIATPPASDQGAVPGKAVTATVGGRKVSVGSPRHAAETGAGMGGFAGQVTGFENEGKTAVMVVVDGAVAGVLALRDEPRADAAAGVAALSKLGVRSVMLTGDNARTGAAIAGGLGLDVKAELLPEDKLREIGALRSSGSVVMVGDGINDAPALAAASVGIAMGGGTDVALETADAAVLKDRVSGVAELVGLSRSTMANVKANVAIAVGLKAVFLVTTLMGVTGLWPAIMADTGATVLVTLNALRLLAWKPAV</sequence>
<dbReference type="PRINTS" id="PR00941">
    <property type="entry name" value="CDATPASE"/>
</dbReference>
<dbReference type="InterPro" id="IPR001757">
    <property type="entry name" value="P_typ_ATPase"/>
</dbReference>
<evidence type="ECO:0000256" key="17">
    <source>
        <dbReference type="ARBA" id="ARBA00047308"/>
    </source>
</evidence>
<dbReference type="InterPro" id="IPR023299">
    <property type="entry name" value="ATPase_P-typ_cyto_dom_N"/>
</dbReference>
<dbReference type="PROSITE" id="PS01047">
    <property type="entry name" value="HMA_1"/>
    <property type="match status" value="2"/>
</dbReference>
<dbReference type="Gene3D" id="3.30.70.100">
    <property type="match status" value="2"/>
</dbReference>
<feature type="transmembrane region" description="Helical" evidence="18">
    <location>
        <begin position="251"/>
        <end position="269"/>
    </location>
</feature>
<dbReference type="PANTHER" id="PTHR48085:SF5">
    <property type="entry name" value="CADMIUM_ZINC-TRANSPORTING ATPASE HMA4-RELATED"/>
    <property type="match status" value="1"/>
</dbReference>
<evidence type="ECO:0000259" key="20">
    <source>
        <dbReference type="PROSITE" id="PS50846"/>
    </source>
</evidence>
<proteinExistence type="inferred from homology"/>
<dbReference type="SUPFAM" id="SSF81653">
    <property type="entry name" value="Calcium ATPase, transduction domain A"/>
    <property type="match status" value="1"/>
</dbReference>
<protein>
    <recommendedName>
        <fullName evidence="16">P-type Zn(2+) transporter</fullName>
        <ecNumber evidence="16">7.2.2.12</ecNumber>
    </recommendedName>
</protein>
<feature type="transmembrane region" description="Helical" evidence="18">
    <location>
        <begin position="275"/>
        <end position="294"/>
    </location>
</feature>
<keyword evidence="13" id="KW-0186">Copper</keyword>
<evidence type="ECO:0000256" key="11">
    <source>
        <dbReference type="ARBA" id="ARBA00022967"/>
    </source>
</evidence>
<dbReference type="InterPro" id="IPR051014">
    <property type="entry name" value="Cation_Transport_ATPase_IB"/>
</dbReference>
<evidence type="ECO:0000313" key="22">
    <source>
        <dbReference type="Proteomes" id="UP000603940"/>
    </source>
</evidence>
<evidence type="ECO:0000256" key="1">
    <source>
        <dbReference type="ARBA" id="ARBA00004651"/>
    </source>
</evidence>
<organism evidence="21 22">
    <name type="scientific">Pseudoroseomonas ludipueritiae</name>
    <dbReference type="NCBI Taxonomy" id="198093"/>
    <lineage>
        <taxon>Bacteria</taxon>
        <taxon>Pseudomonadati</taxon>
        <taxon>Pseudomonadota</taxon>
        <taxon>Alphaproteobacteria</taxon>
        <taxon>Acetobacterales</taxon>
        <taxon>Acetobacteraceae</taxon>
        <taxon>Pseudoroseomonas</taxon>
    </lineage>
</organism>
<reference evidence="21 22" key="1">
    <citation type="journal article" date="2009" name="Int. J. Syst. Evol. Microbiol.">
        <title>Transfer of Teichococcus ludipueritiae and Muricoccus roseus to the genus Roseomonas, as Roseomonas ludipueritiae comb. nov. and Roseomonas rosea comb. nov., respectively, and emended description of the genus Roseomonas.</title>
        <authorList>
            <person name="Sanchez-Porro C."/>
            <person name="Gallego V."/>
            <person name="Busse H.J."/>
            <person name="Kampfer P."/>
            <person name="Ventosa A."/>
        </authorList>
    </citation>
    <scope>NUCLEOTIDE SEQUENCE [LARGE SCALE GENOMIC DNA]</scope>
    <source>
        <strain evidence="21 22">DSM 14915</strain>
    </source>
</reference>
<dbReference type="PRINTS" id="PR00119">
    <property type="entry name" value="CATATPASE"/>
</dbReference>
<dbReference type="PROSITE" id="PS01229">
    <property type="entry name" value="COF_2"/>
    <property type="match status" value="1"/>
</dbReference>
<dbReference type="SUPFAM" id="SSF55008">
    <property type="entry name" value="HMA, heavy metal-associated domain"/>
    <property type="match status" value="2"/>
</dbReference>
<evidence type="ECO:0000256" key="10">
    <source>
        <dbReference type="ARBA" id="ARBA00022840"/>
    </source>
</evidence>
<dbReference type="NCBIfam" id="TIGR01512">
    <property type="entry name" value="ATPase-IB2_Cd"/>
    <property type="match status" value="1"/>
</dbReference>
<dbReference type="InterPro" id="IPR027256">
    <property type="entry name" value="P-typ_ATPase_IB"/>
</dbReference>
<feature type="region of interest" description="Disordered" evidence="19">
    <location>
        <begin position="160"/>
        <end position="229"/>
    </location>
</feature>
<dbReference type="EMBL" id="JACTUZ010000006">
    <property type="protein sequence ID" value="MBC9175947.1"/>
    <property type="molecule type" value="Genomic_DNA"/>
</dbReference>
<feature type="domain" description="HMA" evidence="20">
    <location>
        <begin position="87"/>
        <end position="153"/>
    </location>
</feature>
<evidence type="ECO:0000256" key="13">
    <source>
        <dbReference type="ARBA" id="ARBA00023008"/>
    </source>
</evidence>
<keyword evidence="10 18" id="KW-0067">ATP-binding</keyword>
<dbReference type="Pfam" id="PF00702">
    <property type="entry name" value="Hydrolase"/>
    <property type="match status" value="1"/>
</dbReference>
<dbReference type="Pfam" id="PF00403">
    <property type="entry name" value="HMA"/>
    <property type="match status" value="2"/>
</dbReference>
<evidence type="ECO:0000256" key="5">
    <source>
        <dbReference type="ARBA" id="ARBA00022553"/>
    </source>
</evidence>
<keyword evidence="8" id="KW-0677">Repeat</keyword>
<keyword evidence="9 18" id="KW-0547">Nucleotide-binding</keyword>
<keyword evidence="3" id="KW-0813">Transport</keyword>
<comment type="catalytic activity">
    <reaction evidence="17">
        <text>Zn(2+)(in) + ATP + H2O = Zn(2+)(out) + ADP + phosphate + H(+)</text>
        <dbReference type="Rhea" id="RHEA:20621"/>
        <dbReference type="ChEBI" id="CHEBI:15377"/>
        <dbReference type="ChEBI" id="CHEBI:15378"/>
        <dbReference type="ChEBI" id="CHEBI:29105"/>
        <dbReference type="ChEBI" id="CHEBI:30616"/>
        <dbReference type="ChEBI" id="CHEBI:43474"/>
        <dbReference type="ChEBI" id="CHEBI:456216"/>
        <dbReference type="EC" id="7.2.2.12"/>
    </reaction>
</comment>
<dbReference type="Gene3D" id="2.70.150.10">
    <property type="entry name" value="Calcium-transporting ATPase, cytoplasmic transduction domain A"/>
    <property type="match status" value="1"/>
</dbReference>
<evidence type="ECO:0000256" key="2">
    <source>
        <dbReference type="ARBA" id="ARBA00006024"/>
    </source>
</evidence>
<keyword evidence="11" id="KW-1278">Translocase</keyword>
<dbReference type="Pfam" id="PF00122">
    <property type="entry name" value="E1-E2_ATPase"/>
    <property type="match status" value="1"/>
</dbReference>
<keyword evidence="6 18" id="KW-0812">Transmembrane</keyword>
<evidence type="ECO:0000256" key="12">
    <source>
        <dbReference type="ARBA" id="ARBA00022989"/>
    </source>
</evidence>
<evidence type="ECO:0000256" key="15">
    <source>
        <dbReference type="ARBA" id="ARBA00023136"/>
    </source>
</evidence>
<dbReference type="InterPro" id="IPR023298">
    <property type="entry name" value="ATPase_P-typ_TM_dom_sf"/>
</dbReference>
<dbReference type="Gene3D" id="3.40.50.1000">
    <property type="entry name" value="HAD superfamily/HAD-like"/>
    <property type="match status" value="1"/>
</dbReference>
<dbReference type="SFLD" id="SFLDS00003">
    <property type="entry name" value="Haloacid_Dehalogenase"/>
    <property type="match status" value="1"/>
</dbReference>
<dbReference type="InterPro" id="IPR006121">
    <property type="entry name" value="HMA_dom"/>
</dbReference>
<dbReference type="PROSITE" id="PS00154">
    <property type="entry name" value="ATPASE_E1_E2"/>
    <property type="match status" value="1"/>
</dbReference>
<evidence type="ECO:0000256" key="14">
    <source>
        <dbReference type="ARBA" id="ARBA00023065"/>
    </source>
</evidence>
<dbReference type="InterPro" id="IPR018303">
    <property type="entry name" value="ATPase_P-typ_P_site"/>
</dbReference>
<gene>
    <name evidence="21" type="primary">cadA</name>
    <name evidence="21" type="ORF">IBL25_03180</name>
</gene>
<evidence type="ECO:0000256" key="7">
    <source>
        <dbReference type="ARBA" id="ARBA00022723"/>
    </source>
</evidence>
<dbReference type="SUPFAM" id="SSF56784">
    <property type="entry name" value="HAD-like"/>
    <property type="match status" value="1"/>
</dbReference>
<evidence type="ECO:0000313" key="21">
    <source>
        <dbReference type="EMBL" id="MBC9175947.1"/>
    </source>
</evidence>
<evidence type="ECO:0000256" key="8">
    <source>
        <dbReference type="ARBA" id="ARBA00022737"/>
    </source>
</evidence>
<keyword evidence="14" id="KW-0406">Ion transport</keyword>
<feature type="compositionally biased region" description="Low complexity" evidence="19">
    <location>
        <begin position="160"/>
        <end position="169"/>
    </location>
</feature>
<dbReference type="PROSITE" id="PS50846">
    <property type="entry name" value="HMA_2"/>
    <property type="match status" value="2"/>
</dbReference>
<name>A0ABR7R2P4_9PROT</name>
<keyword evidence="4 18" id="KW-1003">Cell membrane</keyword>
<dbReference type="NCBIfam" id="TIGR00003">
    <property type="entry name" value="copper ion binding protein"/>
    <property type="match status" value="2"/>
</dbReference>
<evidence type="ECO:0000256" key="6">
    <source>
        <dbReference type="ARBA" id="ARBA00022692"/>
    </source>
</evidence>
<feature type="transmembrane region" description="Helical" evidence="18">
    <location>
        <begin position="504"/>
        <end position="527"/>
    </location>
</feature>
<dbReference type="RefSeq" id="WP_187777114.1">
    <property type="nucleotide sequence ID" value="NZ_JACTUZ010000006.1"/>
</dbReference>
<dbReference type="InterPro" id="IPR036163">
    <property type="entry name" value="HMA_dom_sf"/>
</dbReference>
<feature type="domain" description="HMA" evidence="20">
    <location>
        <begin position="12"/>
        <end position="78"/>
    </location>
</feature>
<dbReference type="Gene3D" id="3.40.1110.10">
    <property type="entry name" value="Calcium-transporting ATPase, cytoplasmic domain N"/>
    <property type="match status" value="1"/>
</dbReference>
<comment type="subcellular location">
    <subcellularLocation>
        <location evidence="1">Cell membrane</location>
        <topology evidence="1">Multi-pass membrane protein</topology>
    </subcellularLocation>
</comment>
<feature type="transmembrane region" description="Helical" evidence="18">
    <location>
        <begin position="476"/>
        <end position="498"/>
    </location>
</feature>
<dbReference type="SUPFAM" id="SSF81665">
    <property type="entry name" value="Calcium ATPase, transmembrane domain M"/>
    <property type="match status" value="1"/>
</dbReference>
<dbReference type="Proteomes" id="UP000603940">
    <property type="component" value="Unassembled WGS sequence"/>
</dbReference>
<dbReference type="InterPro" id="IPR036412">
    <property type="entry name" value="HAD-like_sf"/>
</dbReference>